<dbReference type="OrthoDB" id="8480055at2"/>
<feature type="transmembrane region" description="Helical" evidence="8">
    <location>
        <begin position="176"/>
        <end position="197"/>
    </location>
</feature>
<dbReference type="InterPro" id="IPR002781">
    <property type="entry name" value="TM_pro_TauE-like"/>
</dbReference>
<keyword evidence="10" id="KW-1185">Reference proteome</keyword>
<reference evidence="9 10" key="1">
    <citation type="submission" date="2015-06" db="EMBL/GenBank/DDBJ databases">
        <authorList>
            <person name="Zeng Y."/>
            <person name="Huang Y."/>
        </authorList>
    </citation>
    <scope>NUCLEOTIDE SEQUENCE [LARGE SCALE GENOMIC DNA]</scope>
    <source>
        <strain evidence="9 10">PQ-2</strain>
    </source>
</reference>
<evidence type="ECO:0000256" key="6">
    <source>
        <dbReference type="ARBA" id="ARBA00022989"/>
    </source>
</evidence>
<evidence type="ECO:0000256" key="5">
    <source>
        <dbReference type="ARBA" id="ARBA00022692"/>
    </source>
</evidence>
<keyword evidence="3" id="KW-0813">Transport</keyword>
<evidence type="ECO:0000256" key="2">
    <source>
        <dbReference type="ARBA" id="ARBA00009142"/>
    </source>
</evidence>
<dbReference type="KEGG" id="cna:AB433_02825"/>
<evidence type="ECO:0000256" key="4">
    <source>
        <dbReference type="ARBA" id="ARBA00022475"/>
    </source>
</evidence>
<sequence length="261" mass="26805">MEIILIAALAFLASGLTLFSGFGLGTILLPAFALIMPAEVAVAATAVVHLANNLFKLALVGRMADRQALVRFAVPAALAALIGAWLLVQLSSASVIARYDAFGSEHTVEALPLVIGVLIVVFALLELSPAFALLSFPARFLPLGGILSGFFGGLSGNQGALRSAFLIKAGLTKEGFIATGVVAAVIVDVSRLSVYGVSHFTENFGVLPANTWAVVGIATVCAFLGAFVGARLMHKVTLRAVQFVVACAMIVLGSGLAAGLL</sequence>
<feature type="transmembrane region" description="Helical" evidence="8">
    <location>
        <begin position="72"/>
        <end position="90"/>
    </location>
</feature>
<organism evidence="9 10">
    <name type="scientific">Croceicoccus naphthovorans</name>
    <dbReference type="NCBI Taxonomy" id="1348774"/>
    <lineage>
        <taxon>Bacteria</taxon>
        <taxon>Pseudomonadati</taxon>
        <taxon>Pseudomonadota</taxon>
        <taxon>Alphaproteobacteria</taxon>
        <taxon>Sphingomonadales</taxon>
        <taxon>Erythrobacteraceae</taxon>
        <taxon>Croceicoccus</taxon>
    </lineage>
</organism>
<dbReference type="GO" id="GO:0005886">
    <property type="term" value="C:plasma membrane"/>
    <property type="evidence" value="ECO:0007669"/>
    <property type="project" value="UniProtKB-SubCell"/>
</dbReference>
<evidence type="ECO:0000256" key="7">
    <source>
        <dbReference type="ARBA" id="ARBA00023136"/>
    </source>
</evidence>
<comment type="subcellular location">
    <subcellularLocation>
        <location evidence="1 8">Cell membrane</location>
        <topology evidence="1 8">Multi-pass membrane protein</topology>
    </subcellularLocation>
</comment>
<dbReference type="RefSeq" id="WP_047819837.1">
    <property type="nucleotide sequence ID" value="NZ_CP011770.1"/>
</dbReference>
<dbReference type="AlphaFoldDB" id="A0A0G3XC81"/>
<keyword evidence="4 8" id="KW-1003">Cell membrane</keyword>
<dbReference type="EMBL" id="CP011770">
    <property type="protein sequence ID" value="AKM09145.1"/>
    <property type="molecule type" value="Genomic_DNA"/>
</dbReference>
<name>A0A0G3XC81_9SPHN</name>
<feature type="transmembrane region" description="Helical" evidence="8">
    <location>
        <begin position="209"/>
        <end position="228"/>
    </location>
</feature>
<evidence type="ECO:0000256" key="8">
    <source>
        <dbReference type="RuleBase" id="RU363041"/>
    </source>
</evidence>
<proteinExistence type="inferred from homology"/>
<feature type="transmembrane region" description="Helical" evidence="8">
    <location>
        <begin position="240"/>
        <end position="260"/>
    </location>
</feature>
<gene>
    <name evidence="9" type="ORF">AB433_02825</name>
</gene>
<keyword evidence="5 8" id="KW-0812">Transmembrane</keyword>
<feature type="transmembrane region" description="Helical" evidence="8">
    <location>
        <begin position="29"/>
        <end position="51"/>
    </location>
</feature>
<protein>
    <recommendedName>
        <fullName evidence="8">Probable membrane transporter protein</fullName>
    </recommendedName>
</protein>
<evidence type="ECO:0000313" key="9">
    <source>
        <dbReference type="EMBL" id="AKM09145.1"/>
    </source>
</evidence>
<evidence type="ECO:0000256" key="1">
    <source>
        <dbReference type="ARBA" id="ARBA00004651"/>
    </source>
</evidence>
<dbReference type="PATRIC" id="fig|1348774.3.peg.595"/>
<evidence type="ECO:0000313" key="10">
    <source>
        <dbReference type="Proteomes" id="UP000035287"/>
    </source>
</evidence>
<comment type="similarity">
    <text evidence="2 8">Belongs to the 4-toluene sulfonate uptake permease (TSUP) (TC 2.A.102) family.</text>
</comment>
<dbReference type="InterPro" id="IPR052017">
    <property type="entry name" value="TSUP"/>
</dbReference>
<keyword evidence="6 8" id="KW-1133">Transmembrane helix</keyword>
<dbReference type="PANTHER" id="PTHR30269">
    <property type="entry name" value="TRANSMEMBRANE PROTEIN YFCA"/>
    <property type="match status" value="1"/>
</dbReference>
<dbReference type="Pfam" id="PF01925">
    <property type="entry name" value="TauE"/>
    <property type="match status" value="1"/>
</dbReference>
<keyword evidence="7 8" id="KW-0472">Membrane</keyword>
<dbReference type="STRING" id="1348774.AB433_02825"/>
<accession>A0A0G3XC81</accession>
<dbReference type="Proteomes" id="UP000035287">
    <property type="component" value="Chromosome"/>
</dbReference>
<dbReference type="PANTHER" id="PTHR30269:SF38">
    <property type="entry name" value="SULFITE EXPORTER TAUE_SAFE"/>
    <property type="match status" value="1"/>
</dbReference>
<evidence type="ECO:0000256" key="3">
    <source>
        <dbReference type="ARBA" id="ARBA00022448"/>
    </source>
</evidence>
<feature type="transmembrane region" description="Helical" evidence="8">
    <location>
        <begin position="110"/>
        <end position="134"/>
    </location>
</feature>